<dbReference type="EMBL" id="CP042437">
    <property type="protein sequence ID" value="QEC78106.1"/>
    <property type="molecule type" value="Genomic_DNA"/>
</dbReference>
<protein>
    <submittedName>
        <fullName evidence="2">Uncharacterized protein</fullName>
    </submittedName>
</protein>
<evidence type="ECO:0000313" key="2">
    <source>
        <dbReference type="EMBL" id="QEC78106.1"/>
    </source>
</evidence>
<dbReference type="KEGG" id="mgk:FSB76_19995"/>
<reference evidence="2 3" key="1">
    <citation type="journal article" date="2013" name="J. Microbiol.">
        <title>Mucilaginibacter ginsenosidivorax sp. nov., with ginsenoside converting activity isolated from sediment.</title>
        <authorList>
            <person name="Kim J.K."/>
            <person name="Choi T.E."/>
            <person name="Liu Q.M."/>
            <person name="Park H.Y."/>
            <person name="Yi T.H."/>
            <person name="Yoon M.H."/>
            <person name="Kim S.C."/>
            <person name="Im W.T."/>
        </authorList>
    </citation>
    <scope>NUCLEOTIDE SEQUENCE [LARGE SCALE GENOMIC DNA]</scope>
    <source>
        <strain evidence="2 3">KHI28</strain>
    </source>
</reference>
<sequence>MERHKLSNPVFIAAVLLLIVNDWYFKQTFHNGLTGKLSDFAGLFAFPFLLSALFPRKIKLVYFFTLLFFVVWKSPLIQPVIDALNGAGVPIYRTIDYTDYIALLILPVSFYQFNKPAVYHFKPIILNMLMLFSLISFIATSMPPGAYTRFNDINKVYTFDFSKRELVSRINALQLEYVHEFNQYVKDNNKRSYGALYKDTARVDFDRSSSIFYYSSSLIKNKRDTLAMLIDYERVKDADTIVLKTMYANLNISGNNNTSQLKLLNLTNYVRKSEKGDHKEIAVGIFEKFTLKRISTTWR</sequence>
<keyword evidence="1" id="KW-0472">Membrane</keyword>
<feature type="transmembrane region" description="Helical" evidence="1">
    <location>
        <begin position="60"/>
        <end position="77"/>
    </location>
</feature>
<organism evidence="2 3">
    <name type="scientific">Mucilaginibacter ginsenosidivorax</name>
    <dbReference type="NCBI Taxonomy" id="862126"/>
    <lineage>
        <taxon>Bacteria</taxon>
        <taxon>Pseudomonadati</taxon>
        <taxon>Bacteroidota</taxon>
        <taxon>Sphingobacteriia</taxon>
        <taxon>Sphingobacteriales</taxon>
        <taxon>Sphingobacteriaceae</taxon>
        <taxon>Mucilaginibacter</taxon>
    </lineage>
</organism>
<gene>
    <name evidence="2" type="ORF">FSB76_19995</name>
</gene>
<dbReference type="AlphaFoldDB" id="A0A5B8W595"/>
<keyword evidence="1" id="KW-0812">Transmembrane</keyword>
<evidence type="ECO:0000313" key="3">
    <source>
        <dbReference type="Proteomes" id="UP000321362"/>
    </source>
</evidence>
<feature type="transmembrane region" description="Helical" evidence="1">
    <location>
        <begin position="37"/>
        <end position="54"/>
    </location>
</feature>
<keyword evidence="1" id="KW-1133">Transmembrane helix</keyword>
<dbReference type="RefSeq" id="WP_147056427.1">
    <property type="nucleotide sequence ID" value="NZ_CP042437.1"/>
</dbReference>
<feature type="transmembrane region" description="Helical" evidence="1">
    <location>
        <begin position="6"/>
        <end position="25"/>
    </location>
</feature>
<feature type="transmembrane region" description="Helical" evidence="1">
    <location>
        <begin position="97"/>
        <end position="113"/>
    </location>
</feature>
<accession>A0A5B8W595</accession>
<proteinExistence type="predicted"/>
<evidence type="ECO:0000256" key="1">
    <source>
        <dbReference type="SAM" id="Phobius"/>
    </source>
</evidence>
<name>A0A5B8W595_9SPHI</name>
<dbReference type="OrthoDB" id="660780at2"/>
<dbReference type="Proteomes" id="UP000321362">
    <property type="component" value="Chromosome"/>
</dbReference>
<feature type="transmembrane region" description="Helical" evidence="1">
    <location>
        <begin position="119"/>
        <end position="139"/>
    </location>
</feature>
<keyword evidence="3" id="KW-1185">Reference proteome</keyword>